<dbReference type="InterPro" id="IPR035996">
    <property type="entry name" value="4pyrrol_Methylase_sf"/>
</dbReference>
<dbReference type="GO" id="GO:0006364">
    <property type="term" value="P:rRNA processing"/>
    <property type="evidence" value="ECO:0007669"/>
    <property type="project" value="UniProtKB-KW"/>
</dbReference>
<dbReference type="Gene3D" id="3.30.950.10">
    <property type="entry name" value="Methyltransferase, Cobalt-precorrin-4 Transmethylase, Domain 2"/>
    <property type="match status" value="1"/>
</dbReference>
<reference evidence="4" key="1">
    <citation type="submission" date="2018-05" db="EMBL/GenBank/DDBJ databases">
        <authorList>
            <person name="Lanie J.A."/>
            <person name="Ng W.-L."/>
            <person name="Kazmierczak K.M."/>
            <person name="Andrzejewski T.M."/>
            <person name="Davidsen T.M."/>
            <person name="Wayne K.J."/>
            <person name="Tettelin H."/>
            <person name="Glass J.I."/>
            <person name="Rusch D."/>
            <person name="Podicherti R."/>
            <person name="Tsui H.-C.T."/>
            <person name="Winkler M.E."/>
        </authorList>
    </citation>
    <scope>NUCLEOTIDE SEQUENCE</scope>
</reference>
<keyword evidence="1" id="KW-0963">Cytoplasm</keyword>
<dbReference type="InterPro" id="IPR000878">
    <property type="entry name" value="4pyrrol_Mease"/>
</dbReference>
<dbReference type="GO" id="GO:0008168">
    <property type="term" value="F:methyltransferase activity"/>
    <property type="evidence" value="ECO:0007669"/>
    <property type="project" value="InterPro"/>
</dbReference>
<evidence type="ECO:0000313" key="4">
    <source>
        <dbReference type="EMBL" id="SVD31730.1"/>
    </source>
</evidence>
<dbReference type="SUPFAM" id="SSF53790">
    <property type="entry name" value="Tetrapyrrole methylase"/>
    <property type="match status" value="1"/>
</dbReference>
<dbReference type="InterPro" id="IPR008189">
    <property type="entry name" value="rRNA_ssu_MeTfrase_I"/>
</dbReference>
<feature type="domain" description="Tetrapyrrole methylase" evidence="3">
    <location>
        <begin position="15"/>
        <end position="87"/>
    </location>
</feature>
<evidence type="ECO:0000259" key="3">
    <source>
        <dbReference type="Pfam" id="PF00590"/>
    </source>
</evidence>
<name>A0A382UBR0_9ZZZZ</name>
<evidence type="ECO:0000256" key="1">
    <source>
        <dbReference type="ARBA" id="ARBA00022490"/>
    </source>
</evidence>
<accession>A0A382UBR0</accession>
<dbReference type="PANTHER" id="PTHR46111">
    <property type="entry name" value="RIBOSOMAL RNA SMALL SUBUNIT METHYLTRANSFERASE I"/>
    <property type="match status" value="1"/>
</dbReference>
<dbReference type="PANTHER" id="PTHR46111:SF1">
    <property type="entry name" value="RIBOSOMAL RNA SMALL SUBUNIT METHYLTRANSFERASE I"/>
    <property type="match status" value="1"/>
</dbReference>
<proteinExistence type="predicted"/>
<dbReference type="InterPro" id="IPR014776">
    <property type="entry name" value="4pyrrole_Mease_sub2"/>
</dbReference>
<keyword evidence="2" id="KW-0698">rRNA processing</keyword>
<dbReference type="EMBL" id="UINC01143034">
    <property type="protein sequence ID" value="SVD31730.1"/>
    <property type="molecule type" value="Genomic_DNA"/>
</dbReference>
<evidence type="ECO:0000256" key="2">
    <source>
        <dbReference type="ARBA" id="ARBA00022552"/>
    </source>
</evidence>
<protein>
    <recommendedName>
        <fullName evidence="3">Tetrapyrrole methylase domain-containing protein</fullName>
    </recommendedName>
</protein>
<gene>
    <name evidence="4" type="ORF">METZ01_LOCUS384584</name>
</gene>
<dbReference type="Pfam" id="PF00590">
    <property type="entry name" value="TP_methylase"/>
    <property type="match status" value="1"/>
</dbReference>
<feature type="non-terminal residue" evidence="4">
    <location>
        <position position="1"/>
    </location>
</feature>
<dbReference type="AlphaFoldDB" id="A0A382UBR0"/>
<sequence>ALIASGLPSERFAFLGFPERKGKERESFFERVALSGETVVLFESPRRLVALLVALAERCGADRRGVVARELTKVYEEIRRGTLTELAAHYREFSPRGEVTLVIAPAEEILDDAAQAKAARALCNELLDKGMKPSEVAREVAASLALPRNEAYRIVHELERDRTPG</sequence>
<organism evidence="4">
    <name type="scientific">marine metagenome</name>
    <dbReference type="NCBI Taxonomy" id="408172"/>
    <lineage>
        <taxon>unclassified sequences</taxon>
        <taxon>metagenomes</taxon>
        <taxon>ecological metagenomes</taxon>
    </lineage>
</organism>